<dbReference type="Gene3D" id="1.20.58.340">
    <property type="entry name" value="Magnesium transport protein CorA, transmembrane region"/>
    <property type="match status" value="1"/>
</dbReference>
<dbReference type="STRING" id="1245748.A0A3R7F0C5"/>
<organism evidence="5 6">
    <name type="scientific">Aspergillus turcosus</name>
    <dbReference type="NCBI Taxonomy" id="1245748"/>
    <lineage>
        <taxon>Eukaryota</taxon>
        <taxon>Fungi</taxon>
        <taxon>Dikarya</taxon>
        <taxon>Ascomycota</taxon>
        <taxon>Pezizomycotina</taxon>
        <taxon>Eurotiomycetes</taxon>
        <taxon>Eurotiomycetidae</taxon>
        <taxon>Eurotiales</taxon>
        <taxon>Aspergillaceae</taxon>
        <taxon>Aspergillus</taxon>
        <taxon>Aspergillus subgen. Fumigati</taxon>
    </lineage>
</organism>
<dbReference type="EMBL" id="NIDN02000694">
    <property type="protein sequence ID" value="RLL92901.1"/>
    <property type="molecule type" value="Genomic_DNA"/>
</dbReference>
<comment type="caution">
    <text evidence="5">The sequence shown here is derived from an EMBL/GenBank/DDBJ whole genome shotgun (WGS) entry which is preliminary data.</text>
</comment>
<name>A0A3R7F0C5_9EURO</name>
<evidence type="ECO:0000313" key="6">
    <source>
        <dbReference type="Proteomes" id="UP000215289"/>
    </source>
</evidence>
<accession>A0A3R7F0C5</accession>
<dbReference type="AlphaFoldDB" id="A0A3R7F0C5"/>
<sequence>MTNSLGRTHTFFLQIESLSKRSSKDYVYPRPDLINLSRYLSNDILQRPADHLSDTSFVASEESTTDSFAVVHNITNGGCTRFHASSTGLHEFNTYNAPRSPILLFLRGFSSAPWLNAIGKTHRASPELYRRHLDYGPFMSGGRELFSSPSLPSSSAHVFQLMIPTVCTRSADTSSYEPEDLQQARRQESEAMAGYFRQLRTKAKVADSVVRSCHLLGRQVYVLEQRVSVEVGAPENNWRAIIWLDTGRDLSESLPGPWNPPPSSLSWQTYFCPVIVHHADDTFDGSYQSTRQKQLHATGTTPSRSVSAFKSNDKWRAAQNIAHLPFQYGSRLDKELASRDALYALSELFSFAASAQLQYLNLLETRIKHELSFVGTENDVQYHSLSLVNLKYIKTLLTSNAQGVAETISLFKNRHSLHWPRVDNAPTAEKAACLLLADFEYLLQRSEMLSRECEQGMATLANSSVLEESRRSAEMNVSVQSLTIIGAIFVPLSFVCSVWGMNFKELGSGSNPLWMWAATAVPVSLLTYLQNQMAVFGVRGKVETQAHSLLDFQIRYTVVPETEFPFRLHAVVTGPAGDDYDGQAGGGGRDELEIVQSGLHGQEQLTYFRDAVYSLTQRVQSVGLEATIRSFMTPGNTPSSVVSSLDLPNGTTVLNGVRSHHGTVRMGRQNGLM</sequence>
<evidence type="ECO:0000256" key="3">
    <source>
        <dbReference type="ARBA" id="ARBA00022989"/>
    </source>
</evidence>
<evidence type="ECO:0000313" key="5">
    <source>
        <dbReference type="EMBL" id="RLL92901.1"/>
    </source>
</evidence>
<keyword evidence="2" id="KW-0812">Transmembrane</keyword>
<gene>
    <name evidence="5" type="ORF">CFD26_100445</name>
</gene>
<dbReference type="InterPro" id="IPR045863">
    <property type="entry name" value="CorA_TM1_TM2"/>
</dbReference>
<dbReference type="GO" id="GO:0016020">
    <property type="term" value="C:membrane"/>
    <property type="evidence" value="ECO:0007669"/>
    <property type="project" value="UniProtKB-SubCell"/>
</dbReference>
<dbReference type="Proteomes" id="UP000215289">
    <property type="component" value="Unassembled WGS sequence"/>
</dbReference>
<dbReference type="SUPFAM" id="SSF144083">
    <property type="entry name" value="Magnesium transport protein CorA, transmembrane region"/>
    <property type="match status" value="1"/>
</dbReference>
<dbReference type="Pfam" id="PF01544">
    <property type="entry name" value="CorA"/>
    <property type="match status" value="1"/>
</dbReference>
<evidence type="ECO:0000256" key="2">
    <source>
        <dbReference type="ARBA" id="ARBA00022692"/>
    </source>
</evidence>
<dbReference type="GO" id="GO:0046873">
    <property type="term" value="F:metal ion transmembrane transporter activity"/>
    <property type="evidence" value="ECO:0007669"/>
    <property type="project" value="InterPro"/>
</dbReference>
<evidence type="ECO:0000256" key="4">
    <source>
        <dbReference type="ARBA" id="ARBA00023136"/>
    </source>
</evidence>
<comment type="subcellular location">
    <subcellularLocation>
        <location evidence="1">Membrane</location>
        <topology evidence="1">Multi-pass membrane protein</topology>
    </subcellularLocation>
</comment>
<dbReference type="OrthoDB" id="3231000at2759"/>
<proteinExistence type="predicted"/>
<keyword evidence="6" id="KW-1185">Reference proteome</keyword>
<evidence type="ECO:0000256" key="1">
    <source>
        <dbReference type="ARBA" id="ARBA00004141"/>
    </source>
</evidence>
<reference evidence="5 6" key="1">
    <citation type="submission" date="2018-08" db="EMBL/GenBank/DDBJ databases">
        <title>Draft genome sequences of two Aspergillus turcosus clinical strains isolated from bronchoalveolar lavage fluid: one azole-susceptible and the other azole-resistant.</title>
        <authorList>
            <person name="Parent-Michaud M."/>
            <person name="Dufresne P.J."/>
            <person name="Fournier E."/>
            <person name="Martineau C."/>
            <person name="Moreira S."/>
            <person name="Perkins V."/>
            <person name="De Repentigny L."/>
            <person name="Dufresne S.F."/>
        </authorList>
    </citation>
    <scope>NUCLEOTIDE SEQUENCE [LARGE SCALE GENOMIC DNA]</scope>
    <source>
        <strain evidence="5">HMR AF 1038</strain>
    </source>
</reference>
<protein>
    <submittedName>
        <fullName evidence="5">Uncharacterized protein</fullName>
    </submittedName>
</protein>
<dbReference type="InterPro" id="IPR002523">
    <property type="entry name" value="MgTranspt_CorA/ZnTranspt_ZntB"/>
</dbReference>
<keyword evidence="3" id="KW-1133">Transmembrane helix</keyword>
<keyword evidence="4" id="KW-0472">Membrane</keyword>